<accession>A0A8J6P579</accession>
<dbReference type="SUPFAM" id="SSF47175">
    <property type="entry name" value="Cytochromes"/>
    <property type="match status" value="1"/>
</dbReference>
<dbReference type="PROSITE" id="PS51009">
    <property type="entry name" value="CYTCII"/>
    <property type="match status" value="1"/>
</dbReference>
<protein>
    <submittedName>
        <fullName evidence="2">Cytochrome c</fullName>
    </submittedName>
</protein>
<dbReference type="EMBL" id="JACNFK010000030">
    <property type="protein sequence ID" value="MBC8519965.1"/>
    <property type="molecule type" value="Genomic_DNA"/>
</dbReference>
<dbReference type="GO" id="GO:0009055">
    <property type="term" value="F:electron transfer activity"/>
    <property type="evidence" value="ECO:0007669"/>
    <property type="project" value="InterPro"/>
</dbReference>
<dbReference type="AlphaFoldDB" id="A0A8J6P579"/>
<sequence length="140" mass="15274">MRKVVFLLSTVVVATIAGNAQADNREMVQMPEMMQEHMMGNMRDHVLAIHEILTALSKDELDKASSIAEERLGMSSLSLHGAGHMAKFMPQQMGAIGTGMHRAASRFARTAEEGDRLAAYDSLNQVTAACVACHAGYRIR</sequence>
<feature type="signal peptide" evidence="1">
    <location>
        <begin position="1"/>
        <end position="22"/>
    </location>
</feature>
<organism evidence="2 3">
    <name type="scientific">Candidatus Thiopontia autotrophica</name>
    <dbReference type="NCBI Taxonomy" id="2841688"/>
    <lineage>
        <taxon>Bacteria</taxon>
        <taxon>Pseudomonadati</taxon>
        <taxon>Pseudomonadota</taxon>
        <taxon>Gammaproteobacteria</taxon>
        <taxon>Candidatus Thiopontia</taxon>
    </lineage>
</organism>
<name>A0A8J6P579_9GAMM</name>
<dbReference type="GO" id="GO:0005506">
    <property type="term" value="F:iron ion binding"/>
    <property type="evidence" value="ECO:0007669"/>
    <property type="project" value="InterPro"/>
</dbReference>
<reference evidence="2 3" key="1">
    <citation type="submission" date="2020-08" db="EMBL/GenBank/DDBJ databases">
        <title>Bridging the membrane lipid divide: bacteria of the FCB group superphylum have the potential to synthesize archaeal ether lipids.</title>
        <authorList>
            <person name="Villanueva L."/>
            <person name="Von Meijenfeldt F.A.B."/>
            <person name="Westbye A.B."/>
            <person name="Yadav S."/>
            <person name="Hopmans E.C."/>
            <person name="Dutilh B.E."/>
            <person name="Sinninghe Damste J.S."/>
        </authorList>
    </citation>
    <scope>NUCLEOTIDE SEQUENCE [LARGE SCALE GENOMIC DNA]</scope>
    <source>
        <strain evidence="2">NIOZ-UU100</strain>
    </source>
</reference>
<dbReference type="GO" id="GO:0020037">
    <property type="term" value="F:heme binding"/>
    <property type="evidence" value="ECO:0007669"/>
    <property type="project" value="InterPro"/>
</dbReference>
<comment type="caution">
    <text evidence="2">The sequence shown here is derived from an EMBL/GenBank/DDBJ whole genome shotgun (WGS) entry which is preliminary data.</text>
</comment>
<gene>
    <name evidence="2" type="ORF">H8D24_06130</name>
</gene>
<evidence type="ECO:0000313" key="2">
    <source>
        <dbReference type="EMBL" id="MBC8519965.1"/>
    </source>
</evidence>
<feature type="chain" id="PRO_5035305271" evidence="1">
    <location>
        <begin position="23"/>
        <end position="140"/>
    </location>
</feature>
<dbReference type="Gene3D" id="1.20.120.10">
    <property type="entry name" value="Cytochrome c/b562"/>
    <property type="match status" value="1"/>
</dbReference>
<dbReference type="Proteomes" id="UP000654401">
    <property type="component" value="Unassembled WGS sequence"/>
</dbReference>
<proteinExistence type="predicted"/>
<evidence type="ECO:0000256" key="1">
    <source>
        <dbReference type="SAM" id="SignalP"/>
    </source>
</evidence>
<dbReference type="InterPro" id="IPR002321">
    <property type="entry name" value="Cyt_c_II"/>
</dbReference>
<dbReference type="InterPro" id="IPR010980">
    <property type="entry name" value="Cyt_c/b562"/>
</dbReference>
<evidence type="ECO:0000313" key="3">
    <source>
        <dbReference type="Proteomes" id="UP000654401"/>
    </source>
</evidence>
<dbReference type="GO" id="GO:0022900">
    <property type="term" value="P:electron transport chain"/>
    <property type="evidence" value="ECO:0007669"/>
    <property type="project" value="InterPro"/>
</dbReference>
<keyword evidence="1" id="KW-0732">Signal</keyword>